<organism evidence="3 4">
    <name type="scientific">Ramazzottius varieornatus</name>
    <name type="common">Water bear</name>
    <name type="synonym">Tardigrade</name>
    <dbReference type="NCBI Taxonomy" id="947166"/>
    <lineage>
        <taxon>Eukaryota</taxon>
        <taxon>Metazoa</taxon>
        <taxon>Ecdysozoa</taxon>
        <taxon>Tardigrada</taxon>
        <taxon>Eutardigrada</taxon>
        <taxon>Parachela</taxon>
        <taxon>Hypsibioidea</taxon>
        <taxon>Ramazzottiidae</taxon>
        <taxon>Ramazzottius</taxon>
    </lineage>
</organism>
<dbReference type="OrthoDB" id="823504at2759"/>
<dbReference type="PROSITE" id="PS50292">
    <property type="entry name" value="PEROXIDASE_3"/>
    <property type="match status" value="1"/>
</dbReference>
<dbReference type="PANTHER" id="PTHR11475">
    <property type="entry name" value="OXIDASE/PEROXIDASE"/>
    <property type="match status" value="1"/>
</dbReference>
<reference evidence="3 4" key="1">
    <citation type="journal article" date="2016" name="Nat. Commun.">
        <title>Extremotolerant tardigrade genome and improved radiotolerance of human cultured cells by tardigrade-unique protein.</title>
        <authorList>
            <person name="Hashimoto T."/>
            <person name="Horikawa D.D."/>
            <person name="Saito Y."/>
            <person name="Kuwahara H."/>
            <person name="Kozuka-Hata H."/>
            <person name="Shin-I T."/>
            <person name="Minakuchi Y."/>
            <person name="Ohishi K."/>
            <person name="Motoyama A."/>
            <person name="Aizu T."/>
            <person name="Enomoto A."/>
            <person name="Kondo K."/>
            <person name="Tanaka S."/>
            <person name="Hara Y."/>
            <person name="Koshikawa S."/>
            <person name="Sagara H."/>
            <person name="Miura T."/>
            <person name="Yokobori S."/>
            <person name="Miyagawa K."/>
            <person name="Suzuki Y."/>
            <person name="Kubo T."/>
            <person name="Oyama M."/>
            <person name="Kohara Y."/>
            <person name="Fujiyama A."/>
            <person name="Arakawa K."/>
            <person name="Katayama T."/>
            <person name="Toyoda A."/>
            <person name="Kunieda T."/>
        </authorList>
    </citation>
    <scope>NUCLEOTIDE SEQUENCE [LARGE SCALE GENOMIC DNA]</scope>
    <source>
        <strain evidence="3 4">YOKOZUNA-1</strain>
    </source>
</reference>
<dbReference type="InterPro" id="IPR010255">
    <property type="entry name" value="Haem_peroxidase_sf"/>
</dbReference>
<evidence type="ECO:0000313" key="4">
    <source>
        <dbReference type="Proteomes" id="UP000186922"/>
    </source>
</evidence>
<dbReference type="STRING" id="947166.A0A1D1UTY2"/>
<dbReference type="EMBL" id="BDGG01000002">
    <property type="protein sequence ID" value="GAU91925.1"/>
    <property type="molecule type" value="Genomic_DNA"/>
</dbReference>
<proteinExistence type="predicted"/>
<dbReference type="CDD" id="cd09823">
    <property type="entry name" value="peroxinectin_like"/>
    <property type="match status" value="1"/>
</dbReference>
<dbReference type="GO" id="GO:0046872">
    <property type="term" value="F:metal ion binding"/>
    <property type="evidence" value="ECO:0007669"/>
    <property type="project" value="UniProtKB-KW"/>
</dbReference>
<dbReference type="PRINTS" id="PR00457">
    <property type="entry name" value="ANPEROXIDASE"/>
</dbReference>
<evidence type="ECO:0000256" key="2">
    <source>
        <dbReference type="PIRSR" id="PIRSR619791-2"/>
    </source>
</evidence>
<sequence>MTGFHSIIGNSITVQCCSPNANPNPSCPVHPSCFPIFVPANDPVFGPLGTTCMEFVRSKPAPVTGCSLRIRVPVNGVASYIDASHMYGNKDSDAARLRSGSGGMLKINDSPLIKAQNVVMVPGGSDALACVAPSPDRKCVDAGDIRVNLHTGLVALHSLFLREHNRIAQFLFTRLPGATDETTFQMTRKIVGAMVQHISYKEMIPLILGRRLYNDGRNGVALRDTGYSNSYNPDVDATVTVEFAAAAFRLHTLAGNELPVLQDNGTETPFFLHFFNPNMWYKAGVLDQLIAGMARKRAQNFDVDFSFVFQNQMYKPPNRSTGFDQLAMNVQRGRDHGVPTYLQMRKFCGLPPINSLSDLERVTSPQNAANLASIYKNINDVDFFAGGMSEKPVNGEGLSGPTFACILTEQFRRLKNGDRFFYENENVFTPSQLQEIRKVSLATIMCLNSPINNVQARVLEAHSATNPLMSCQDIIARSSMRLDAFL</sequence>
<evidence type="ECO:0000256" key="1">
    <source>
        <dbReference type="ARBA" id="ARBA00022559"/>
    </source>
</evidence>
<dbReference type="InterPro" id="IPR037120">
    <property type="entry name" value="Haem_peroxidase_sf_animal"/>
</dbReference>
<dbReference type="Gene3D" id="1.10.640.10">
    <property type="entry name" value="Haem peroxidase domain superfamily, animal type"/>
    <property type="match status" value="1"/>
</dbReference>
<accession>A0A1D1UTY2</accession>
<keyword evidence="2" id="KW-0479">Metal-binding</keyword>
<gene>
    <name evidence="3" type="primary">RvY_04086</name>
    <name evidence="3" type="synonym">RvY_04086.1</name>
    <name evidence="3" type="ORF">RvY_04086-1</name>
</gene>
<dbReference type="GO" id="GO:0020037">
    <property type="term" value="F:heme binding"/>
    <property type="evidence" value="ECO:0007669"/>
    <property type="project" value="InterPro"/>
</dbReference>
<keyword evidence="4" id="KW-1185">Reference proteome</keyword>
<dbReference type="InterPro" id="IPR019791">
    <property type="entry name" value="Haem_peroxidase_animal"/>
</dbReference>
<keyword evidence="1" id="KW-0560">Oxidoreductase</keyword>
<dbReference type="GO" id="GO:0004601">
    <property type="term" value="F:peroxidase activity"/>
    <property type="evidence" value="ECO:0007669"/>
    <property type="project" value="UniProtKB-KW"/>
</dbReference>
<protein>
    <submittedName>
        <fullName evidence="3">Uncharacterized protein</fullName>
    </submittedName>
</protein>
<keyword evidence="2" id="KW-0349">Heme</keyword>
<dbReference type="SUPFAM" id="SSF48113">
    <property type="entry name" value="Heme-dependent peroxidases"/>
    <property type="match status" value="1"/>
</dbReference>
<name>A0A1D1UTY2_RAMVA</name>
<dbReference type="AlphaFoldDB" id="A0A1D1UTY2"/>
<keyword evidence="1" id="KW-0575">Peroxidase</keyword>
<comment type="caution">
    <text evidence="3">The sequence shown here is derived from an EMBL/GenBank/DDBJ whole genome shotgun (WGS) entry which is preliminary data.</text>
</comment>
<keyword evidence="2" id="KW-0408">Iron</keyword>
<dbReference type="PANTHER" id="PTHR11475:SF134">
    <property type="entry name" value="LD42267P"/>
    <property type="match status" value="1"/>
</dbReference>
<evidence type="ECO:0000313" key="3">
    <source>
        <dbReference type="EMBL" id="GAU91925.1"/>
    </source>
</evidence>
<dbReference type="GO" id="GO:0006979">
    <property type="term" value="P:response to oxidative stress"/>
    <property type="evidence" value="ECO:0007669"/>
    <property type="project" value="InterPro"/>
</dbReference>
<feature type="binding site" description="axial binding residue" evidence="2">
    <location>
        <position position="251"/>
    </location>
    <ligand>
        <name>heme b</name>
        <dbReference type="ChEBI" id="CHEBI:60344"/>
    </ligand>
    <ligandPart>
        <name>Fe</name>
        <dbReference type="ChEBI" id="CHEBI:18248"/>
    </ligandPart>
</feature>
<dbReference type="Proteomes" id="UP000186922">
    <property type="component" value="Unassembled WGS sequence"/>
</dbReference>
<dbReference type="Pfam" id="PF03098">
    <property type="entry name" value="An_peroxidase"/>
    <property type="match status" value="1"/>
</dbReference>